<reference evidence="2" key="2">
    <citation type="submission" date="2020-05" db="UniProtKB">
        <authorList>
            <consortium name="EnsemblMetazoa"/>
        </authorList>
    </citation>
    <scope>IDENTIFICATION</scope>
    <source>
        <strain evidence="2">IAEA</strain>
    </source>
</reference>
<feature type="compositionally biased region" description="Polar residues" evidence="1">
    <location>
        <begin position="72"/>
        <end position="83"/>
    </location>
</feature>
<proteinExistence type="predicted"/>
<dbReference type="AlphaFoldDB" id="A0A1A9ZA68"/>
<name>A0A1A9ZA68_GLOPL</name>
<evidence type="ECO:0000256" key="1">
    <source>
        <dbReference type="SAM" id="MobiDB-lite"/>
    </source>
</evidence>
<feature type="region of interest" description="Disordered" evidence="1">
    <location>
        <begin position="46"/>
        <end position="83"/>
    </location>
</feature>
<dbReference type="EnsemblMetazoa" id="GPAI008360-RA">
    <property type="protein sequence ID" value="GPAI008360-PA"/>
    <property type="gene ID" value="GPAI008360"/>
</dbReference>
<accession>A0A1A9ZA68</accession>
<dbReference type="Proteomes" id="UP000092445">
    <property type="component" value="Unassembled WGS sequence"/>
</dbReference>
<sequence length="231" mass="25364">MEMEINSSNEKRKKMSDRLVTCIHNGSPSNFQFDNRSKVKIRKRESDCHSRNHNHIHSLTSSPIGSDKSQRFHNANDCSSNGQNVMGTTTTVLSNGLTSFKGNSNIKNNGNPNATASKNSITYHSNHNSSFNRIIYNRGSVCHSNINEMNDSTKDAIPSHKMTSKSKRPTGGCTSTKTTSIFDSIDDNNVGIATTFAFVKPQQLEQPPCVSHEDVTSLAGASSLNIIGYYC</sequence>
<keyword evidence="3" id="KW-1185">Reference proteome</keyword>
<organism evidence="2 3">
    <name type="scientific">Glossina pallidipes</name>
    <name type="common">Tsetse fly</name>
    <dbReference type="NCBI Taxonomy" id="7398"/>
    <lineage>
        <taxon>Eukaryota</taxon>
        <taxon>Metazoa</taxon>
        <taxon>Ecdysozoa</taxon>
        <taxon>Arthropoda</taxon>
        <taxon>Hexapoda</taxon>
        <taxon>Insecta</taxon>
        <taxon>Pterygota</taxon>
        <taxon>Neoptera</taxon>
        <taxon>Endopterygota</taxon>
        <taxon>Diptera</taxon>
        <taxon>Brachycera</taxon>
        <taxon>Muscomorpha</taxon>
        <taxon>Hippoboscoidea</taxon>
        <taxon>Glossinidae</taxon>
        <taxon>Glossina</taxon>
    </lineage>
</organism>
<reference evidence="3" key="1">
    <citation type="submission" date="2014-03" db="EMBL/GenBank/DDBJ databases">
        <authorList>
            <person name="Aksoy S."/>
            <person name="Warren W."/>
            <person name="Wilson R.K."/>
        </authorList>
    </citation>
    <scope>NUCLEOTIDE SEQUENCE [LARGE SCALE GENOMIC DNA]</scope>
    <source>
        <strain evidence="3">IAEA</strain>
    </source>
</reference>
<evidence type="ECO:0000313" key="2">
    <source>
        <dbReference type="EnsemblMetazoa" id="GPAI008360-PA"/>
    </source>
</evidence>
<protein>
    <submittedName>
        <fullName evidence="2">Uncharacterized protein</fullName>
    </submittedName>
</protein>
<evidence type="ECO:0000313" key="3">
    <source>
        <dbReference type="Proteomes" id="UP000092445"/>
    </source>
</evidence>
<feature type="region of interest" description="Disordered" evidence="1">
    <location>
        <begin position="150"/>
        <end position="175"/>
    </location>
</feature>
<dbReference type="VEuPathDB" id="VectorBase:GPAI008360"/>